<keyword evidence="1" id="KW-0472">Membrane</keyword>
<evidence type="ECO:0000256" key="1">
    <source>
        <dbReference type="SAM" id="Phobius"/>
    </source>
</evidence>
<dbReference type="Proteomes" id="UP000066014">
    <property type="component" value="Chromosome"/>
</dbReference>
<dbReference type="OrthoDB" id="8689816at2"/>
<keyword evidence="1" id="KW-1133">Transmembrane helix</keyword>
<dbReference type="KEGG" id="cbab:SMCB_1059"/>
<gene>
    <name evidence="2" type="ORF">SMCB_1059</name>
</gene>
<feature type="transmembrane region" description="Helical" evidence="1">
    <location>
        <begin position="26"/>
        <end position="42"/>
    </location>
</feature>
<dbReference type="RefSeq" id="WP_045535608.1">
    <property type="nucleotide sequence ID" value="NZ_AP014569.1"/>
</dbReference>
<dbReference type="NCBIfam" id="TIGR04438">
    <property type="entry name" value="small_Trp_rich"/>
    <property type="match status" value="1"/>
</dbReference>
<dbReference type="STRING" id="1458426.SMCB_1059"/>
<name>A0A060NND7_9BURK</name>
<evidence type="ECO:0000313" key="3">
    <source>
        <dbReference type="Proteomes" id="UP000066014"/>
    </source>
</evidence>
<reference evidence="2 3" key="1">
    <citation type="journal article" date="2014" name="Nat. Commun.">
        <title>Physiological and genomic features of highly alkaliphilic hydrogen-utilizing Betaproteobacteria from a continental serpentinizing site.</title>
        <authorList>
            <person name="Suzuki S."/>
            <person name="Kuenen J.G."/>
            <person name="Schipper K."/>
            <person name="van der Velde S."/>
            <person name="Ishii S."/>
            <person name="Wu A."/>
            <person name="Sorokin D.Y."/>
            <person name="Tenney A."/>
            <person name="Meng X.Y."/>
            <person name="Morrill P.L."/>
            <person name="Kamagata Y."/>
            <person name="Muyzer G."/>
            <person name="Nealson K.H."/>
        </authorList>
    </citation>
    <scope>NUCLEOTIDE SEQUENCE [LARGE SCALE GENOMIC DNA]</scope>
    <source>
        <strain evidence="2 3">B1</strain>
    </source>
</reference>
<keyword evidence="1" id="KW-0812">Transmembrane</keyword>
<dbReference type="EMBL" id="AP014569">
    <property type="protein sequence ID" value="BAO83287.1"/>
    <property type="molecule type" value="Genomic_DNA"/>
</dbReference>
<evidence type="ECO:0000313" key="2">
    <source>
        <dbReference type="EMBL" id="BAO83287.1"/>
    </source>
</evidence>
<organism evidence="2 3">
    <name type="scientific">Serpentinimonas maccroryi</name>
    <dbReference type="NCBI Taxonomy" id="1458426"/>
    <lineage>
        <taxon>Bacteria</taxon>
        <taxon>Pseudomonadati</taxon>
        <taxon>Pseudomonadota</taxon>
        <taxon>Betaproteobacteria</taxon>
        <taxon>Burkholderiales</taxon>
        <taxon>Comamonadaceae</taxon>
        <taxon>Serpentinimonas</taxon>
    </lineage>
</organism>
<dbReference type="InterPro" id="IPR031044">
    <property type="entry name" value="Small_Trp_rich"/>
</dbReference>
<protein>
    <submittedName>
        <fullName evidence="2">Predicted amidohydrolase</fullName>
    </submittedName>
</protein>
<proteinExistence type="predicted"/>
<accession>A0A060NND7</accession>
<keyword evidence="2" id="KW-0378">Hydrolase</keyword>
<sequence>MYLLILALLLLGLKLAGVEPVAHWSWWWVLSPFALAALWWLWSDLSGRTTRMAMKADEQRKAERLAEAKKRLQSGGTKG</sequence>
<keyword evidence="3" id="KW-1185">Reference proteome</keyword>
<dbReference type="GO" id="GO:0016787">
    <property type="term" value="F:hydrolase activity"/>
    <property type="evidence" value="ECO:0007669"/>
    <property type="project" value="UniProtKB-KW"/>
</dbReference>
<dbReference type="HOGENOM" id="CLU_177815_0_0_4"/>
<dbReference type="AlphaFoldDB" id="A0A060NND7"/>